<keyword evidence="3" id="KW-1185">Reference proteome</keyword>
<reference evidence="2 3" key="1">
    <citation type="submission" date="2019-06" db="EMBL/GenBank/DDBJ databases">
        <title>Description of Kitasatospora acidophila sp. nov. isolated from pine grove soil, and reclassification of Streptomyces novaecaesareae to Kitasatospora novaeceasareae comb. nov.</title>
        <authorList>
            <person name="Kim M.J."/>
        </authorList>
    </citation>
    <scope>NUCLEOTIDE SEQUENCE [LARGE SCALE GENOMIC DNA]</scope>
    <source>
        <strain evidence="2 3">MMS16-CNU292</strain>
    </source>
</reference>
<feature type="transmembrane region" description="Helical" evidence="1">
    <location>
        <begin position="79"/>
        <end position="105"/>
    </location>
</feature>
<feature type="transmembrane region" description="Helical" evidence="1">
    <location>
        <begin position="443"/>
        <end position="467"/>
    </location>
</feature>
<feature type="transmembrane region" description="Helical" evidence="1">
    <location>
        <begin position="488"/>
        <end position="509"/>
    </location>
</feature>
<dbReference type="OrthoDB" id="4218549at2"/>
<evidence type="ECO:0000313" key="3">
    <source>
        <dbReference type="Proteomes" id="UP000319103"/>
    </source>
</evidence>
<feature type="transmembrane region" description="Helical" evidence="1">
    <location>
        <begin position="126"/>
        <end position="151"/>
    </location>
</feature>
<feature type="transmembrane region" description="Helical" evidence="1">
    <location>
        <begin position="370"/>
        <end position="390"/>
    </location>
</feature>
<name>A0A540W529_9ACTN</name>
<organism evidence="2 3">
    <name type="scientific">Kitasatospora acidiphila</name>
    <dbReference type="NCBI Taxonomy" id="2567942"/>
    <lineage>
        <taxon>Bacteria</taxon>
        <taxon>Bacillati</taxon>
        <taxon>Actinomycetota</taxon>
        <taxon>Actinomycetes</taxon>
        <taxon>Kitasatosporales</taxon>
        <taxon>Streptomycetaceae</taxon>
        <taxon>Kitasatospora</taxon>
    </lineage>
</organism>
<proteinExistence type="predicted"/>
<keyword evidence="1" id="KW-1133">Transmembrane helix</keyword>
<feature type="transmembrane region" description="Helical" evidence="1">
    <location>
        <begin position="39"/>
        <end position="59"/>
    </location>
</feature>
<feature type="transmembrane region" description="Helical" evidence="1">
    <location>
        <begin position="337"/>
        <end position="358"/>
    </location>
</feature>
<keyword evidence="1" id="KW-0812">Transmembrane</keyword>
<dbReference type="EMBL" id="VIGB01000003">
    <property type="protein sequence ID" value="TQF04037.1"/>
    <property type="molecule type" value="Genomic_DNA"/>
</dbReference>
<keyword evidence="1" id="KW-0472">Membrane</keyword>
<protein>
    <submittedName>
        <fullName evidence="2">Uncharacterized protein</fullName>
    </submittedName>
</protein>
<dbReference type="RefSeq" id="WP_141634629.1">
    <property type="nucleotide sequence ID" value="NZ_VIGB01000003.1"/>
</dbReference>
<comment type="caution">
    <text evidence="2">The sequence shown here is derived from an EMBL/GenBank/DDBJ whole genome shotgun (WGS) entry which is preliminary data.</text>
</comment>
<feature type="transmembrane region" description="Helical" evidence="1">
    <location>
        <begin position="157"/>
        <end position="180"/>
    </location>
</feature>
<evidence type="ECO:0000256" key="1">
    <source>
        <dbReference type="SAM" id="Phobius"/>
    </source>
</evidence>
<feature type="transmembrane region" description="Helical" evidence="1">
    <location>
        <begin position="411"/>
        <end position="437"/>
    </location>
</feature>
<dbReference type="InterPro" id="IPR046264">
    <property type="entry name" value="DUF6297"/>
</dbReference>
<accession>A0A540W529</accession>
<dbReference type="AlphaFoldDB" id="A0A540W529"/>
<sequence length="550" mass="56175">MALTERQLIADTARETVEELRRTRARRMVRPVGDRTQRIWIALITAALLVCMVAGPVGTLSKAAGAVLAHAQHGRLPGLLVGLTTLATAGLLRLSLWLGPIVLPAPELSWLLPLPVDRRWLLRPRLSAALLAAGTAGAVLGAACGAMAASGGRPSPVGIGLAMAVGLLLAWLTAAIGVLAEGSARWARLVRAGSTLLGLAGLADLLAGHRPVLSDVLAASGPWGWAGRAIGGTAGGSAPVPLLAALALAGVTALAVTAADRSLATLPTGDLALRSRAAGRAHIGLLLLDFRQIALVAQAAARARRTGPGLRLPMPRSRLLILPWRDATALLRRPGRLVAAAAWSAGTVALLHATRLWAAQTHPDPLTAAWLGSLLSLGPYLAAAALVEPAREETDRPARTALLPFTPARIALSHLVVPTALMALLGAAAATATALLIGAPPVVLLAVLLLLTAGAPAGIGAALLGAYRGPLRYELMAVSADPYGAVPFVLWYCAPALVTVAVAAPLLWHAATATTLTAGTALAQFAVSAALAIALTVWRVISSVSRQTAP</sequence>
<dbReference type="Proteomes" id="UP000319103">
    <property type="component" value="Unassembled WGS sequence"/>
</dbReference>
<feature type="transmembrane region" description="Helical" evidence="1">
    <location>
        <begin position="521"/>
        <end position="541"/>
    </location>
</feature>
<gene>
    <name evidence="2" type="ORF">E6W39_19640</name>
</gene>
<dbReference type="Pfam" id="PF19814">
    <property type="entry name" value="DUF6297"/>
    <property type="match status" value="1"/>
</dbReference>
<evidence type="ECO:0000313" key="2">
    <source>
        <dbReference type="EMBL" id="TQF04037.1"/>
    </source>
</evidence>